<evidence type="ECO:0000313" key="4">
    <source>
        <dbReference type="Proteomes" id="UP001606305"/>
    </source>
</evidence>
<keyword evidence="1" id="KW-0479">Metal-binding</keyword>
<dbReference type="Proteomes" id="UP001606305">
    <property type="component" value="Unassembled WGS sequence"/>
</dbReference>
<protein>
    <submittedName>
        <fullName evidence="3">SWIM zinc finger domain-containing protein</fullName>
    </submittedName>
</protein>
<organism evidence="3 4">
    <name type="scientific">Pelomonas nitida</name>
    <dbReference type="NCBI Taxonomy" id="3299027"/>
    <lineage>
        <taxon>Bacteria</taxon>
        <taxon>Pseudomonadati</taxon>
        <taxon>Pseudomonadota</taxon>
        <taxon>Betaproteobacteria</taxon>
        <taxon>Burkholderiales</taxon>
        <taxon>Sphaerotilaceae</taxon>
        <taxon>Roseateles</taxon>
    </lineage>
</organism>
<accession>A0ABW7G951</accession>
<comment type="caution">
    <text evidence="3">The sequence shown here is derived from an EMBL/GenBank/DDBJ whole genome shotgun (WGS) entry which is preliminary data.</text>
</comment>
<keyword evidence="1" id="KW-0863">Zinc-finger</keyword>
<gene>
    <name evidence="3" type="ORF">ACG00X_16620</name>
</gene>
<dbReference type="EMBL" id="JBIGIA010000013">
    <property type="protein sequence ID" value="MFG6458465.1"/>
    <property type="molecule type" value="Genomic_DNA"/>
</dbReference>
<sequence>MASAPARDVSRSPSGATEATAAQRQAWLAALADDRLADLTYPVIMERGRQILGSGAIQRPELQYTAEGQVAMLATIVGTEPYEVGVMLSGRRRVALESSCTCPHAEDGFFCKHQVALALRLRAELSGEAVEVGAAAARQHAATVKRAATVAAKTTALREFLLAQPSAALVERLMQLADEEAHIRRTLLAWQATSQASGDAKALGKLITQLLPAKDFLDWRDSNAYARSAAQVLPVLQGALQAQPPAQALHLAEQAYLRLQKQLADADDSGGQLGDVCAEVGRLWLQALALAGPQPAAFGDRYAAMRDQALVDLIPHAEAVAAMGELAARRYGSRLRERYESAAARPQPERSSWSASDGGLWQARHRYLEHLRAMGDMEEVLRALRTCLQTGEDHLALVEELDRLQRVREAVDVAQRAYRLFPQDWRVEAKLLELYERDGWDAEALAVREARFARQPSAENALAVLAAARTARQPAEPLRERMWQVLMERENQVLANWKPLYSFGRESRPEGPDVSERLAWLLQEQRLEDALQLAAPPRRAALPLLQRLAVVLPPERYEEAVPLLSRCFDASMPSATSPYADVLALVHQIAERLPEPRRKTWLDGLRQQYRAKRNFIKGLP</sequence>
<name>A0ABW7G951_9BURK</name>
<evidence type="ECO:0000259" key="2">
    <source>
        <dbReference type="PROSITE" id="PS50966"/>
    </source>
</evidence>
<feature type="domain" description="SWIM-type" evidence="2">
    <location>
        <begin position="82"/>
        <end position="122"/>
    </location>
</feature>
<proteinExistence type="predicted"/>
<evidence type="ECO:0000256" key="1">
    <source>
        <dbReference type="PROSITE-ProRule" id="PRU00325"/>
    </source>
</evidence>
<keyword evidence="4" id="KW-1185">Reference proteome</keyword>
<dbReference type="PROSITE" id="PS50966">
    <property type="entry name" value="ZF_SWIM"/>
    <property type="match status" value="1"/>
</dbReference>
<evidence type="ECO:0000313" key="3">
    <source>
        <dbReference type="EMBL" id="MFG6458465.1"/>
    </source>
</evidence>
<dbReference type="InterPro" id="IPR007527">
    <property type="entry name" value="Znf_SWIM"/>
</dbReference>
<reference evidence="3 4" key="1">
    <citation type="submission" date="2024-09" db="EMBL/GenBank/DDBJ databases">
        <title>Novel species of the genus Pelomonas and Roseateles isolated from streams.</title>
        <authorList>
            <person name="Lu H."/>
        </authorList>
    </citation>
    <scope>NUCLEOTIDE SEQUENCE [LARGE SCALE GENOMIC DNA]</scope>
    <source>
        <strain evidence="3 4">BYS96W</strain>
    </source>
</reference>
<dbReference type="Pfam" id="PF04434">
    <property type="entry name" value="SWIM"/>
    <property type="match status" value="1"/>
</dbReference>
<keyword evidence="1" id="KW-0862">Zinc</keyword>
<dbReference type="RefSeq" id="WP_394489461.1">
    <property type="nucleotide sequence ID" value="NZ_JBIGIA010000013.1"/>
</dbReference>